<dbReference type="EMBL" id="CAADRM010000158">
    <property type="protein sequence ID" value="VFU18840.1"/>
    <property type="molecule type" value="Genomic_DNA"/>
</dbReference>
<evidence type="ECO:0000256" key="1">
    <source>
        <dbReference type="SAM" id="MobiDB-lite"/>
    </source>
</evidence>
<gene>
    <name evidence="2" type="ORF">SCFA_90044</name>
</gene>
<dbReference type="AlphaFoldDB" id="A0A485M7M1"/>
<feature type="compositionally biased region" description="Acidic residues" evidence="1">
    <location>
        <begin position="36"/>
        <end position="61"/>
    </location>
</feature>
<sequence length="61" mass="6514">MKRVLKGAFTILVAAVIALGIWGCEQQGPAEQAGEQIDESVQEGQEQLEETGEDIEQGVGE</sequence>
<evidence type="ECO:0000313" key="2">
    <source>
        <dbReference type="EMBL" id="VFU18840.1"/>
    </source>
</evidence>
<feature type="region of interest" description="Disordered" evidence="1">
    <location>
        <begin position="28"/>
        <end position="61"/>
    </location>
</feature>
<protein>
    <submittedName>
        <fullName evidence="2">Uncharacterized protein</fullName>
    </submittedName>
</protein>
<name>A0A485M7M1_9ZZZZ</name>
<reference evidence="2" key="1">
    <citation type="submission" date="2019-03" db="EMBL/GenBank/DDBJ databases">
        <authorList>
            <person name="Hao L."/>
        </authorList>
    </citation>
    <scope>NUCLEOTIDE SEQUENCE</scope>
</reference>
<proteinExistence type="predicted"/>
<organism evidence="2">
    <name type="scientific">anaerobic digester metagenome</name>
    <dbReference type="NCBI Taxonomy" id="1263854"/>
    <lineage>
        <taxon>unclassified sequences</taxon>
        <taxon>metagenomes</taxon>
        <taxon>ecological metagenomes</taxon>
    </lineage>
</organism>
<accession>A0A485M7M1</accession>